<feature type="region of interest" description="Disordered" evidence="5">
    <location>
        <begin position="1"/>
        <end position="32"/>
    </location>
</feature>
<accession>A0AAE0U6I0</accession>
<keyword evidence="2 6" id="KW-0812">Transmembrane</keyword>
<dbReference type="Proteomes" id="UP001281003">
    <property type="component" value="Unassembled WGS sequence"/>
</dbReference>
<evidence type="ECO:0000256" key="5">
    <source>
        <dbReference type="SAM" id="MobiDB-lite"/>
    </source>
</evidence>
<keyword evidence="4 6" id="KW-0472">Membrane</keyword>
<dbReference type="Pfam" id="PF01544">
    <property type="entry name" value="CorA"/>
    <property type="match status" value="1"/>
</dbReference>
<evidence type="ECO:0000256" key="6">
    <source>
        <dbReference type="SAM" id="Phobius"/>
    </source>
</evidence>
<dbReference type="InterPro" id="IPR002523">
    <property type="entry name" value="MgTranspt_CorA/ZnTranspt_ZntB"/>
</dbReference>
<dbReference type="AlphaFoldDB" id="A0AAE0U6I0"/>
<keyword evidence="3 6" id="KW-1133">Transmembrane helix</keyword>
<evidence type="ECO:0000313" key="8">
    <source>
        <dbReference type="Proteomes" id="UP001281003"/>
    </source>
</evidence>
<feature type="compositionally biased region" description="Polar residues" evidence="5">
    <location>
        <begin position="14"/>
        <end position="32"/>
    </location>
</feature>
<gene>
    <name evidence="7" type="ORF">B0T20DRAFT_55858</name>
</gene>
<protein>
    <submittedName>
        <fullName evidence="7">Cora-like Mg2+ transporter protein-domain-containing protein</fullName>
    </submittedName>
</protein>
<organism evidence="7 8">
    <name type="scientific">Sordaria brevicollis</name>
    <dbReference type="NCBI Taxonomy" id="83679"/>
    <lineage>
        <taxon>Eukaryota</taxon>
        <taxon>Fungi</taxon>
        <taxon>Dikarya</taxon>
        <taxon>Ascomycota</taxon>
        <taxon>Pezizomycotina</taxon>
        <taxon>Sordariomycetes</taxon>
        <taxon>Sordariomycetidae</taxon>
        <taxon>Sordariales</taxon>
        <taxon>Sordariaceae</taxon>
        <taxon>Sordaria</taxon>
    </lineage>
</organism>
<evidence type="ECO:0000256" key="1">
    <source>
        <dbReference type="ARBA" id="ARBA00004141"/>
    </source>
</evidence>
<feature type="transmembrane region" description="Helical" evidence="6">
    <location>
        <begin position="601"/>
        <end position="622"/>
    </location>
</feature>
<dbReference type="InterPro" id="IPR045863">
    <property type="entry name" value="CorA_TM1_TM2"/>
</dbReference>
<dbReference type="GO" id="GO:0016020">
    <property type="term" value="C:membrane"/>
    <property type="evidence" value="ECO:0007669"/>
    <property type="project" value="UniProtKB-SubCell"/>
</dbReference>
<sequence>MSTETGDIADMPQTPHTSSLGRAPSELSSTMSKDLTPMWKPAVEKKVDETKLLPEQYTNAVVGFSLLPDGSGQNYAWLGSFLKHGPPSFGHNLHATSLVIQYPLGLEKGDRLAFLPGSTPTKSTPVSSYAVALRTDQNPNAEVDIPNQKHDRYRRKSPINFSSPYDFYTNSVGEGSSNPQSGIIFLRGYMSAEWIGNIGARFFVDPEFFCRHMDFQNPDEPTKNFSLPALPSSSSHILELPVMTIGIDKSRKALGGKTAKATRDTVDKALDNFRERFTKMEMVDGESMIRDFYLFDEMHFAVEQRISICMEKSKDGKTFQLLVWLDSGTEGHSFTSSGKERSYSPYPISTQSEPYSDTNRPSYPWEVASRDADRYYLPVTLRKHKIALKTHLFQKERSESDPSARSAAHLPEDYGRSLHSSVMAKDAFYCLTEILEFAASSHMEFLNLIDLKLDQYTSLPATEDYKVLPNLKYTKKILYQYIQKTERLLASTRQVISSESRWPKASSADQAKSEKAMNTAQRIVKDFEHLLKRANTLHKHTSDAIHVLFSSISISESQRAIEQAEDMGRLTFLAFLFVPLSLATSFFGMNFKELDDKVLSLWWWAVASVICLAMAVTGYYSYPYVQQLKRLTKDMLLRMAHRL</sequence>
<reference evidence="7" key="1">
    <citation type="journal article" date="2023" name="Mol. Phylogenet. Evol.">
        <title>Genome-scale phylogeny and comparative genomics of the fungal order Sordariales.</title>
        <authorList>
            <person name="Hensen N."/>
            <person name="Bonometti L."/>
            <person name="Westerberg I."/>
            <person name="Brannstrom I.O."/>
            <person name="Guillou S."/>
            <person name="Cros-Aarteil S."/>
            <person name="Calhoun S."/>
            <person name="Haridas S."/>
            <person name="Kuo A."/>
            <person name="Mondo S."/>
            <person name="Pangilinan J."/>
            <person name="Riley R."/>
            <person name="LaButti K."/>
            <person name="Andreopoulos B."/>
            <person name="Lipzen A."/>
            <person name="Chen C."/>
            <person name="Yan M."/>
            <person name="Daum C."/>
            <person name="Ng V."/>
            <person name="Clum A."/>
            <person name="Steindorff A."/>
            <person name="Ohm R.A."/>
            <person name="Martin F."/>
            <person name="Silar P."/>
            <person name="Natvig D.O."/>
            <person name="Lalanne C."/>
            <person name="Gautier V."/>
            <person name="Ament-Velasquez S.L."/>
            <person name="Kruys A."/>
            <person name="Hutchinson M.I."/>
            <person name="Powell A.J."/>
            <person name="Barry K."/>
            <person name="Miller A.N."/>
            <person name="Grigoriev I.V."/>
            <person name="Debuchy R."/>
            <person name="Gladieux P."/>
            <person name="Hiltunen Thoren M."/>
            <person name="Johannesson H."/>
        </authorList>
    </citation>
    <scope>NUCLEOTIDE SEQUENCE</scope>
    <source>
        <strain evidence="7">FGSC 1904</strain>
    </source>
</reference>
<feature type="transmembrane region" description="Helical" evidence="6">
    <location>
        <begin position="570"/>
        <end position="589"/>
    </location>
</feature>
<comment type="subcellular location">
    <subcellularLocation>
        <location evidence="1">Membrane</location>
        <topology evidence="1">Multi-pass membrane protein</topology>
    </subcellularLocation>
</comment>
<dbReference type="EMBL" id="JAUTDP010000011">
    <property type="protein sequence ID" value="KAK3392425.1"/>
    <property type="molecule type" value="Genomic_DNA"/>
</dbReference>
<evidence type="ECO:0000256" key="2">
    <source>
        <dbReference type="ARBA" id="ARBA00022692"/>
    </source>
</evidence>
<dbReference type="GO" id="GO:0046873">
    <property type="term" value="F:metal ion transmembrane transporter activity"/>
    <property type="evidence" value="ECO:0007669"/>
    <property type="project" value="InterPro"/>
</dbReference>
<comment type="caution">
    <text evidence="7">The sequence shown here is derived from an EMBL/GenBank/DDBJ whole genome shotgun (WGS) entry which is preliminary data.</text>
</comment>
<dbReference type="Gene3D" id="1.20.58.340">
    <property type="entry name" value="Magnesium transport protein CorA, transmembrane region"/>
    <property type="match status" value="1"/>
</dbReference>
<evidence type="ECO:0000256" key="4">
    <source>
        <dbReference type="ARBA" id="ARBA00023136"/>
    </source>
</evidence>
<proteinExistence type="predicted"/>
<keyword evidence="8" id="KW-1185">Reference proteome</keyword>
<dbReference type="SUPFAM" id="SSF144083">
    <property type="entry name" value="Magnesium transport protein CorA, transmembrane region"/>
    <property type="match status" value="1"/>
</dbReference>
<feature type="region of interest" description="Disordered" evidence="5">
    <location>
        <begin position="331"/>
        <end position="360"/>
    </location>
</feature>
<name>A0AAE0U6I0_SORBR</name>
<evidence type="ECO:0000256" key="3">
    <source>
        <dbReference type="ARBA" id="ARBA00022989"/>
    </source>
</evidence>
<evidence type="ECO:0000313" key="7">
    <source>
        <dbReference type="EMBL" id="KAK3392425.1"/>
    </source>
</evidence>
<reference evidence="7" key="2">
    <citation type="submission" date="2023-07" db="EMBL/GenBank/DDBJ databases">
        <authorList>
            <consortium name="Lawrence Berkeley National Laboratory"/>
            <person name="Haridas S."/>
            <person name="Hensen N."/>
            <person name="Bonometti L."/>
            <person name="Westerberg I."/>
            <person name="Brannstrom I.O."/>
            <person name="Guillou S."/>
            <person name="Cros-Aarteil S."/>
            <person name="Calhoun S."/>
            <person name="Kuo A."/>
            <person name="Mondo S."/>
            <person name="Pangilinan J."/>
            <person name="Riley R."/>
            <person name="LaButti K."/>
            <person name="Andreopoulos B."/>
            <person name="Lipzen A."/>
            <person name="Chen C."/>
            <person name="Yanf M."/>
            <person name="Daum C."/>
            <person name="Ng V."/>
            <person name="Clum A."/>
            <person name="Steindorff A."/>
            <person name="Ohm R."/>
            <person name="Martin F."/>
            <person name="Silar P."/>
            <person name="Natvig D."/>
            <person name="Lalanne C."/>
            <person name="Gautier V."/>
            <person name="Ament-velasquez S.L."/>
            <person name="Kruys A."/>
            <person name="Hutchinson M.I."/>
            <person name="Powell A.J."/>
            <person name="Barry K."/>
            <person name="Miller A.N."/>
            <person name="Grigoriev I.V."/>
            <person name="Debuchy R."/>
            <person name="Gladieux P."/>
            <person name="Thoren M.H."/>
            <person name="Johannesson H."/>
        </authorList>
    </citation>
    <scope>NUCLEOTIDE SEQUENCE</scope>
    <source>
        <strain evidence="7">FGSC 1904</strain>
    </source>
</reference>
<feature type="compositionally biased region" description="Polar residues" evidence="5">
    <location>
        <begin position="347"/>
        <end position="360"/>
    </location>
</feature>